<evidence type="ECO:0000256" key="2">
    <source>
        <dbReference type="ARBA" id="ARBA00012438"/>
    </source>
</evidence>
<gene>
    <name evidence="11" type="ORF">GCM10023340_36700</name>
</gene>
<keyword evidence="5" id="KW-0547">Nucleotide-binding</keyword>
<dbReference type="SMART" id="SM00387">
    <property type="entry name" value="HATPase_c"/>
    <property type="match status" value="1"/>
</dbReference>
<dbReference type="EMBL" id="BAABKG010000005">
    <property type="protein sequence ID" value="GAA5153952.1"/>
    <property type="molecule type" value="Genomic_DNA"/>
</dbReference>
<dbReference type="SUPFAM" id="SSF55874">
    <property type="entry name" value="ATPase domain of HSP90 chaperone/DNA topoisomerase II/histidine kinase"/>
    <property type="match status" value="1"/>
</dbReference>
<dbReference type="InterPro" id="IPR050482">
    <property type="entry name" value="Sensor_HK_TwoCompSys"/>
</dbReference>
<dbReference type="Pfam" id="PF07730">
    <property type="entry name" value="HisKA_3"/>
    <property type="match status" value="1"/>
</dbReference>
<evidence type="ECO:0000256" key="7">
    <source>
        <dbReference type="ARBA" id="ARBA00022840"/>
    </source>
</evidence>
<keyword evidence="4" id="KW-0808">Transferase</keyword>
<feature type="domain" description="Histidine kinase/HSP90-like ATPase" evidence="10">
    <location>
        <begin position="590"/>
        <end position="684"/>
    </location>
</feature>
<accession>A0ABP9PXZ3</accession>
<feature type="transmembrane region" description="Helical" evidence="9">
    <location>
        <begin position="70"/>
        <end position="89"/>
    </location>
</feature>
<evidence type="ECO:0000313" key="12">
    <source>
        <dbReference type="Proteomes" id="UP001500221"/>
    </source>
</evidence>
<evidence type="ECO:0000256" key="4">
    <source>
        <dbReference type="ARBA" id="ARBA00022679"/>
    </source>
</evidence>
<dbReference type="PANTHER" id="PTHR24421:SF10">
    <property type="entry name" value="NITRATE_NITRITE SENSOR PROTEIN NARQ"/>
    <property type="match status" value="1"/>
</dbReference>
<keyword evidence="9" id="KW-0812">Transmembrane</keyword>
<evidence type="ECO:0000256" key="5">
    <source>
        <dbReference type="ARBA" id="ARBA00022741"/>
    </source>
</evidence>
<keyword evidence="6" id="KW-0418">Kinase</keyword>
<dbReference type="InterPro" id="IPR036890">
    <property type="entry name" value="HATPase_C_sf"/>
</dbReference>
<feature type="transmembrane region" description="Helical" evidence="9">
    <location>
        <begin position="197"/>
        <end position="222"/>
    </location>
</feature>
<name>A0ABP9PXZ3_9ACTN</name>
<feature type="transmembrane region" description="Helical" evidence="9">
    <location>
        <begin position="109"/>
        <end position="133"/>
    </location>
</feature>
<comment type="catalytic activity">
    <reaction evidence="1">
        <text>ATP + protein L-histidine = ADP + protein N-phospho-L-histidine.</text>
        <dbReference type="EC" id="2.7.13.3"/>
    </reaction>
</comment>
<reference evidence="12" key="1">
    <citation type="journal article" date="2019" name="Int. J. Syst. Evol. Microbiol.">
        <title>The Global Catalogue of Microorganisms (GCM) 10K type strain sequencing project: providing services to taxonomists for standard genome sequencing and annotation.</title>
        <authorList>
            <consortium name="The Broad Institute Genomics Platform"/>
            <consortium name="The Broad Institute Genome Sequencing Center for Infectious Disease"/>
            <person name="Wu L."/>
            <person name="Ma J."/>
        </authorList>
    </citation>
    <scope>NUCLEOTIDE SEQUENCE [LARGE SCALE GENOMIC DNA]</scope>
    <source>
        <strain evidence="12">JCM 18459</strain>
    </source>
</reference>
<evidence type="ECO:0000256" key="9">
    <source>
        <dbReference type="SAM" id="Phobius"/>
    </source>
</evidence>
<evidence type="ECO:0000259" key="10">
    <source>
        <dbReference type="SMART" id="SM00387"/>
    </source>
</evidence>
<evidence type="ECO:0000256" key="1">
    <source>
        <dbReference type="ARBA" id="ARBA00000085"/>
    </source>
</evidence>
<keyword evidence="12" id="KW-1185">Reference proteome</keyword>
<dbReference type="EC" id="2.7.13.3" evidence="2"/>
<dbReference type="Proteomes" id="UP001500221">
    <property type="component" value="Unassembled WGS sequence"/>
</dbReference>
<comment type="caution">
    <text evidence="11">The sequence shown here is derived from an EMBL/GenBank/DDBJ whole genome shotgun (WGS) entry which is preliminary data.</text>
</comment>
<dbReference type="Pfam" id="PF02518">
    <property type="entry name" value="HATPase_c"/>
    <property type="match status" value="1"/>
</dbReference>
<dbReference type="RefSeq" id="WP_345462072.1">
    <property type="nucleotide sequence ID" value="NZ_BAABKG010000005.1"/>
</dbReference>
<feature type="transmembrane region" description="Helical" evidence="9">
    <location>
        <begin position="145"/>
        <end position="167"/>
    </location>
</feature>
<proteinExistence type="predicted"/>
<dbReference type="Gene3D" id="3.30.565.10">
    <property type="entry name" value="Histidine kinase-like ATPase, C-terminal domain"/>
    <property type="match status" value="1"/>
</dbReference>
<dbReference type="SUPFAM" id="SSF55781">
    <property type="entry name" value="GAF domain-like"/>
    <property type="match status" value="1"/>
</dbReference>
<feature type="transmembrane region" description="Helical" evidence="9">
    <location>
        <begin position="260"/>
        <end position="281"/>
    </location>
</feature>
<feature type="transmembrane region" description="Helical" evidence="9">
    <location>
        <begin position="293"/>
        <end position="314"/>
    </location>
</feature>
<keyword evidence="9" id="KW-1133">Transmembrane helix</keyword>
<feature type="transmembrane region" description="Helical" evidence="9">
    <location>
        <begin position="45"/>
        <end position="63"/>
    </location>
</feature>
<dbReference type="Gene3D" id="1.20.5.1930">
    <property type="match status" value="1"/>
</dbReference>
<keyword evidence="7" id="KW-0067">ATP-binding</keyword>
<dbReference type="InterPro" id="IPR003594">
    <property type="entry name" value="HATPase_dom"/>
</dbReference>
<dbReference type="InterPro" id="IPR011712">
    <property type="entry name" value="Sig_transdc_His_kin_sub3_dim/P"/>
</dbReference>
<evidence type="ECO:0000256" key="6">
    <source>
        <dbReference type="ARBA" id="ARBA00022777"/>
    </source>
</evidence>
<evidence type="ECO:0000313" key="11">
    <source>
        <dbReference type="EMBL" id="GAA5153952.1"/>
    </source>
</evidence>
<sequence>MSVRPRLLALPAAGLVVLVVAVVSDLGHPADSLVGRLVPDPSWGYAATGLVHLAVAAAVLGLGARRRLGLVVAVVGATWCLAGLVRAVVRSAPVAGAPTDGGLGAVRTTLLWLVDATTGPLAVGLGVLLLVFPTGSLLAGRWGRVGRVSVAVAAVPLVLLVLAPVPLTISPDPTAYDADLAALDPTVVPGLAGSGPALAVLLNLGYVAFLAGPVATVVVRYRASAGLERDRMRWLVWGVLVVTLGVVTGQFLGLTGTGTLWFLVQVNVVVVCLAVAVVYPGVVSIEDLLARTVVVGGLSVLLVAVDLAVVALLTRLLGDSLAERDVLLAVLLLTAVAYAPLRVRLTALARRLVHGDRDQPYGAVAGLAAGLESAADADAQLAAVARSVARAFGVAYVSVEVDRPSGERLVVSLGARPDRTRTLPIRYRDETVGRLVLPTRGLRTRLSRRDERLLGDLVRQAATFARTIRLAEELQHNRERFVVAREEARRRIRHDLHDELAPTLGGVVFQVETATVLLDRDPAAARATIAATTTDLKDVVARVRRLVHDLRPPALDDLGLVEALRQHGLTRPLPVGVASDPAVAVGLPAAVEVAVYRIAVEALDNVVRHARAGSASVLLLGPTSGRRRVVLEVRDDGVGIPAGVEAGGGLTTLRERAAELGGRVEVVCPPEGGTVLRATIPVRAA</sequence>
<keyword evidence="9" id="KW-0472">Membrane</keyword>
<organism evidence="11 12">
    <name type="scientific">Nocardioides marinquilinus</name>
    <dbReference type="NCBI Taxonomy" id="1210400"/>
    <lineage>
        <taxon>Bacteria</taxon>
        <taxon>Bacillati</taxon>
        <taxon>Actinomycetota</taxon>
        <taxon>Actinomycetes</taxon>
        <taxon>Propionibacteriales</taxon>
        <taxon>Nocardioidaceae</taxon>
        <taxon>Nocardioides</taxon>
    </lineage>
</organism>
<feature type="transmembrane region" description="Helical" evidence="9">
    <location>
        <begin position="234"/>
        <end position="254"/>
    </location>
</feature>
<keyword evidence="8" id="KW-0902">Two-component regulatory system</keyword>
<keyword evidence="3" id="KW-0597">Phosphoprotein</keyword>
<dbReference type="CDD" id="cd16917">
    <property type="entry name" value="HATPase_UhpB-NarQ-NarX-like"/>
    <property type="match status" value="1"/>
</dbReference>
<evidence type="ECO:0000256" key="8">
    <source>
        <dbReference type="ARBA" id="ARBA00023012"/>
    </source>
</evidence>
<evidence type="ECO:0000256" key="3">
    <source>
        <dbReference type="ARBA" id="ARBA00022553"/>
    </source>
</evidence>
<dbReference type="PANTHER" id="PTHR24421">
    <property type="entry name" value="NITRATE/NITRITE SENSOR PROTEIN NARX-RELATED"/>
    <property type="match status" value="1"/>
</dbReference>
<protein>
    <recommendedName>
        <fullName evidence="2">histidine kinase</fullName>
        <ecNumber evidence="2">2.7.13.3</ecNumber>
    </recommendedName>
</protein>